<comment type="caution">
    <text evidence="9">The sequence shown here is derived from an EMBL/GenBank/DDBJ whole genome shotgun (WGS) entry which is preliminary data.</text>
</comment>
<dbReference type="PANTHER" id="PTHR30576">
    <property type="entry name" value="COLANIC BIOSYNTHESIS UDP-GLUCOSE LIPID CARRIER TRANSFERASE"/>
    <property type="match status" value="1"/>
</dbReference>
<feature type="transmembrane region" description="Helical" evidence="7">
    <location>
        <begin position="32"/>
        <end position="51"/>
    </location>
</feature>
<feature type="transmembrane region" description="Helical" evidence="7">
    <location>
        <begin position="7"/>
        <end position="26"/>
    </location>
</feature>
<comment type="similarity">
    <text evidence="2">Belongs to the bacterial sugar transferase family.</text>
</comment>
<dbReference type="Proteomes" id="UP000274117">
    <property type="component" value="Unassembled WGS sequence"/>
</dbReference>
<evidence type="ECO:0000313" key="10">
    <source>
        <dbReference type="Proteomes" id="UP000274117"/>
    </source>
</evidence>
<dbReference type="GO" id="GO:0016780">
    <property type="term" value="F:phosphotransferase activity, for other substituted phosphate groups"/>
    <property type="evidence" value="ECO:0007669"/>
    <property type="project" value="TreeGrafter"/>
</dbReference>
<sequence length="448" mass="51743">MEYRRLFHIFYLAISAIIFSISFAIVCDKSLSTLQYAYIGGIQALVALMAGNHHFYNKSYKTLTYVTSSVQLIVFVILTILAAFHLIRYPDWPTLLLALLLATSCTHLYNYLALYVYRKIFGGKRLCVIGHEDEVVKSVVNLMKFENMIFTVTHAFTTDFATNVSNYLDDIDAVYFAGEVGRDREVIYTMLIRENKGIYNAVYFRSGLEIQSSIYQFGDDIFLGFKTFQLTKVERFFKRMFDILISLVLLMLTWPIMLLVALAIKLDSKGPVFYTQQRVTMNGRLFQVLKFRSMVNNAEGQSGPVLATSNDSRVTRLGQFLRATRLDELPQLFNILRGDMSIVGPRPERPHFVEQYEKQSPYYHLRHRVRAGLTGYAQIYGTYNSDFNSKLKYDLLYIQRYSFYFDLKLVLRTLNILLDKLSAKGVDENTDNKITSLKQLEAYSIVVK</sequence>
<evidence type="ECO:0000256" key="7">
    <source>
        <dbReference type="SAM" id="Phobius"/>
    </source>
</evidence>
<protein>
    <submittedName>
        <fullName evidence="9">Sugar transferase</fullName>
    </submittedName>
</protein>
<dbReference type="AlphaFoldDB" id="A0A426TC49"/>
<reference evidence="9 10" key="1">
    <citation type="submission" date="2018-11" db="EMBL/GenBank/DDBJ databases">
        <authorList>
            <person name="Stevens M.J."/>
            <person name="Cernela N."/>
            <person name="Spoerry Serrano N."/>
            <person name="Schmitt S."/>
            <person name="Schrenzel J."/>
            <person name="Stephan R."/>
        </authorList>
    </citation>
    <scope>NUCLEOTIDE SEQUENCE [LARGE SCALE GENOMIC DNA]</scope>
    <source>
        <strain evidence="9 10">PP422</strain>
    </source>
</reference>
<evidence type="ECO:0000256" key="2">
    <source>
        <dbReference type="ARBA" id="ARBA00006464"/>
    </source>
</evidence>
<feature type="domain" description="Bacterial sugar transferase" evidence="8">
    <location>
        <begin position="238"/>
        <end position="418"/>
    </location>
</feature>
<feature type="transmembrane region" description="Helical" evidence="7">
    <location>
        <begin position="93"/>
        <end position="117"/>
    </location>
</feature>
<evidence type="ECO:0000256" key="3">
    <source>
        <dbReference type="ARBA" id="ARBA00022679"/>
    </source>
</evidence>
<gene>
    <name evidence="9" type="ORF">EI998_08040</name>
</gene>
<keyword evidence="5 7" id="KW-1133">Transmembrane helix</keyword>
<dbReference type="EMBL" id="RSDO01000014">
    <property type="protein sequence ID" value="RRR51715.1"/>
    <property type="molecule type" value="Genomic_DNA"/>
</dbReference>
<dbReference type="Pfam" id="PF02397">
    <property type="entry name" value="Bac_transf"/>
    <property type="match status" value="1"/>
</dbReference>
<dbReference type="GO" id="GO:0016020">
    <property type="term" value="C:membrane"/>
    <property type="evidence" value="ECO:0007669"/>
    <property type="project" value="UniProtKB-SubCell"/>
</dbReference>
<keyword evidence="6 7" id="KW-0472">Membrane</keyword>
<accession>A0A426TC49</accession>
<dbReference type="InterPro" id="IPR003362">
    <property type="entry name" value="Bact_transf"/>
</dbReference>
<keyword evidence="3 9" id="KW-0808">Transferase</keyword>
<evidence type="ECO:0000256" key="1">
    <source>
        <dbReference type="ARBA" id="ARBA00004141"/>
    </source>
</evidence>
<evidence type="ECO:0000256" key="4">
    <source>
        <dbReference type="ARBA" id="ARBA00022692"/>
    </source>
</evidence>
<proteinExistence type="inferred from homology"/>
<dbReference type="PANTHER" id="PTHR30576:SF0">
    <property type="entry name" value="UNDECAPRENYL-PHOSPHATE N-ACETYLGALACTOSAMINYL 1-PHOSPHATE TRANSFERASE-RELATED"/>
    <property type="match status" value="1"/>
</dbReference>
<reference evidence="9 10" key="2">
    <citation type="submission" date="2018-12" db="EMBL/GenBank/DDBJ databases">
        <title>Whole-genome sequences of fifteen clinical Streptococcus suis strains isolated from pigs between 2006 and 2018.</title>
        <authorList>
            <person name="Stevens M.J.A."/>
            <person name="Cernela N."/>
            <person name="Spoerry Serrano N."/>
            <person name="Schmitt S."/>
            <person name="Schrenzel J."/>
            <person name="Stephan R."/>
        </authorList>
    </citation>
    <scope>NUCLEOTIDE SEQUENCE [LARGE SCALE GENOMIC DNA]</scope>
    <source>
        <strain evidence="9 10">PP422</strain>
    </source>
</reference>
<evidence type="ECO:0000259" key="8">
    <source>
        <dbReference type="Pfam" id="PF02397"/>
    </source>
</evidence>
<dbReference type="InterPro" id="IPR017475">
    <property type="entry name" value="EPS_sugar_tfrase"/>
</dbReference>
<evidence type="ECO:0000256" key="5">
    <source>
        <dbReference type="ARBA" id="ARBA00022989"/>
    </source>
</evidence>
<organism evidence="9 10">
    <name type="scientific">Streptococcus suis</name>
    <dbReference type="NCBI Taxonomy" id="1307"/>
    <lineage>
        <taxon>Bacteria</taxon>
        <taxon>Bacillati</taxon>
        <taxon>Bacillota</taxon>
        <taxon>Bacilli</taxon>
        <taxon>Lactobacillales</taxon>
        <taxon>Streptococcaceae</taxon>
        <taxon>Streptococcus</taxon>
    </lineage>
</organism>
<evidence type="ECO:0000256" key="6">
    <source>
        <dbReference type="ARBA" id="ARBA00023136"/>
    </source>
</evidence>
<evidence type="ECO:0000313" key="9">
    <source>
        <dbReference type="EMBL" id="RRR51715.1"/>
    </source>
</evidence>
<comment type="subcellular location">
    <subcellularLocation>
        <location evidence="1">Membrane</location>
        <topology evidence="1">Multi-pass membrane protein</topology>
    </subcellularLocation>
</comment>
<keyword evidence="4 7" id="KW-0812">Transmembrane</keyword>
<feature type="transmembrane region" description="Helical" evidence="7">
    <location>
        <begin position="241"/>
        <end position="264"/>
    </location>
</feature>
<feature type="transmembrane region" description="Helical" evidence="7">
    <location>
        <begin position="63"/>
        <end position="87"/>
    </location>
</feature>
<dbReference type="NCBIfam" id="TIGR03025">
    <property type="entry name" value="EPS_sugtrans"/>
    <property type="match status" value="1"/>
</dbReference>
<name>A0A426TC49_STRSU</name>